<reference evidence="2" key="1">
    <citation type="submission" date="2016-03" db="EMBL/GenBank/DDBJ databases">
        <title>Draft genome sequence of Rosellinia necatrix.</title>
        <authorList>
            <person name="Kanematsu S."/>
        </authorList>
    </citation>
    <scope>NUCLEOTIDE SEQUENCE [LARGE SCALE GENOMIC DNA]</scope>
    <source>
        <strain evidence="2">W97</strain>
    </source>
</reference>
<keyword evidence="1" id="KW-0472">Membrane</keyword>
<feature type="transmembrane region" description="Helical" evidence="1">
    <location>
        <begin position="25"/>
        <end position="42"/>
    </location>
</feature>
<evidence type="ECO:0000313" key="2">
    <source>
        <dbReference type="EMBL" id="GAW26262.1"/>
    </source>
</evidence>
<name>A0A1S8A8G4_ROSNE</name>
<dbReference type="Proteomes" id="UP000054516">
    <property type="component" value="Unassembled WGS sequence"/>
</dbReference>
<proteinExistence type="predicted"/>
<sequence>MSTCPGCLALASATSYAYESLAAAYQHFLVLGLLGLVASSYYKKPVLPIRRTLRSYGQNQLLTSSSSRCHPPLVGIWSEALLADLSPLGIYIQFSSLGLAHMNCPPLLTGTTER</sequence>
<keyword evidence="1" id="KW-1133">Transmembrane helix</keyword>
<keyword evidence="1" id="KW-0812">Transmembrane</keyword>
<gene>
    <name evidence="2" type="ORF">SAMD00023353_2501340</name>
</gene>
<dbReference type="EMBL" id="DF977470">
    <property type="protein sequence ID" value="GAW26262.1"/>
    <property type="molecule type" value="Genomic_DNA"/>
</dbReference>
<accession>A0A1S8A8G4</accession>
<evidence type="ECO:0000313" key="3">
    <source>
        <dbReference type="Proteomes" id="UP000054516"/>
    </source>
</evidence>
<keyword evidence="3" id="KW-1185">Reference proteome</keyword>
<organism evidence="2">
    <name type="scientific">Rosellinia necatrix</name>
    <name type="common">White root-rot fungus</name>
    <dbReference type="NCBI Taxonomy" id="77044"/>
    <lineage>
        <taxon>Eukaryota</taxon>
        <taxon>Fungi</taxon>
        <taxon>Dikarya</taxon>
        <taxon>Ascomycota</taxon>
        <taxon>Pezizomycotina</taxon>
        <taxon>Sordariomycetes</taxon>
        <taxon>Xylariomycetidae</taxon>
        <taxon>Xylariales</taxon>
        <taxon>Xylariaceae</taxon>
        <taxon>Rosellinia</taxon>
    </lineage>
</organism>
<evidence type="ECO:0000256" key="1">
    <source>
        <dbReference type="SAM" id="Phobius"/>
    </source>
</evidence>
<protein>
    <submittedName>
        <fullName evidence="2">Uncharacterized protein</fullName>
    </submittedName>
</protein>
<dbReference type="AlphaFoldDB" id="A0A1S8A8G4"/>